<sequence length="74" mass="7842">SAGMLCRTLGSFLISFVASGLGALLDHRTVIAITSVIPLCSALVVVVHRNDVETNEEITFESAPHCCAFHASEI</sequence>
<dbReference type="OrthoDB" id="754047at2759"/>
<accession>C5KRE2</accession>
<dbReference type="AlphaFoldDB" id="C5KRE2"/>
<dbReference type="Proteomes" id="UP000007800">
    <property type="component" value="Unassembled WGS sequence"/>
</dbReference>
<evidence type="ECO:0000313" key="2">
    <source>
        <dbReference type="Proteomes" id="UP000007800"/>
    </source>
</evidence>
<keyword evidence="2" id="KW-1185">Reference proteome</keyword>
<organism evidence="2">
    <name type="scientific">Perkinsus marinus (strain ATCC 50983 / TXsc)</name>
    <dbReference type="NCBI Taxonomy" id="423536"/>
    <lineage>
        <taxon>Eukaryota</taxon>
        <taxon>Sar</taxon>
        <taxon>Alveolata</taxon>
        <taxon>Perkinsozoa</taxon>
        <taxon>Perkinsea</taxon>
        <taxon>Perkinsida</taxon>
        <taxon>Perkinsidae</taxon>
        <taxon>Perkinsus</taxon>
    </lineage>
</organism>
<evidence type="ECO:0000313" key="1">
    <source>
        <dbReference type="EMBL" id="EER12915.1"/>
    </source>
</evidence>
<gene>
    <name evidence="1" type="ORF">Pmar_PMAR000648</name>
</gene>
<dbReference type="InParanoid" id="C5KRE2"/>
<reference evidence="1 2" key="1">
    <citation type="submission" date="2008-07" db="EMBL/GenBank/DDBJ databases">
        <authorList>
            <person name="El-Sayed N."/>
            <person name="Caler E."/>
            <person name="Inman J."/>
            <person name="Amedeo P."/>
            <person name="Hass B."/>
            <person name="Wortman J."/>
        </authorList>
    </citation>
    <scope>NUCLEOTIDE SEQUENCE [LARGE SCALE GENOMIC DNA]</scope>
    <source>
        <strain evidence="2">ATCC 50983 / TXsc</strain>
    </source>
</reference>
<dbReference type="EMBL" id="GG675796">
    <property type="protein sequence ID" value="EER12915.1"/>
    <property type="molecule type" value="Genomic_DNA"/>
</dbReference>
<name>C5KRE2_PERM5</name>
<protein>
    <submittedName>
        <fullName evidence="1">Uncharacterized protein</fullName>
    </submittedName>
</protein>
<dbReference type="RefSeq" id="XP_002781120.1">
    <property type="nucleotide sequence ID" value="XM_002781074.1"/>
</dbReference>
<proteinExistence type="predicted"/>
<feature type="non-terminal residue" evidence="1">
    <location>
        <position position="74"/>
    </location>
</feature>
<dbReference type="GeneID" id="9055875"/>
<feature type="non-terminal residue" evidence="1">
    <location>
        <position position="1"/>
    </location>
</feature>